<proteinExistence type="predicted"/>
<keyword evidence="2" id="KW-1185">Reference proteome</keyword>
<dbReference type="AlphaFoldDB" id="A0A834KGP8"/>
<accession>A0A834KGP8</accession>
<reference evidence="1" key="1">
    <citation type="journal article" date="2020" name="G3 (Bethesda)">
        <title>High-Quality Assemblies for Three Invasive Social Wasps from the &lt;i&gt;Vespula&lt;/i&gt; Genus.</title>
        <authorList>
            <person name="Harrop T.W.R."/>
            <person name="Guhlin J."/>
            <person name="McLaughlin G.M."/>
            <person name="Permina E."/>
            <person name="Stockwell P."/>
            <person name="Gilligan J."/>
            <person name="Le Lec M.F."/>
            <person name="Gruber M.A.M."/>
            <person name="Quinn O."/>
            <person name="Lovegrove M."/>
            <person name="Duncan E.J."/>
            <person name="Remnant E.J."/>
            <person name="Van Eeckhoven J."/>
            <person name="Graham B."/>
            <person name="Knapp R.A."/>
            <person name="Langford K.W."/>
            <person name="Kronenberg Z."/>
            <person name="Press M.O."/>
            <person name="Eacker S.M."/>
            <person name="Wilson-Rankin E.E."/>
            <person name="Purcell J."/>
            <person name="Lester P.J."/>
            <person name="Dearden P.K."/>
        </authorList>
    </citation>
    <scope>NUCLEOTIDE SEQUENCE</scope>
    <source>
        <strain evidence="1">Linc-1</strain>
    </source>
</reference>
<evidence type="ECO:0000313" key="1">
    <source>
        <dbReference type="EMBL" id="KAF7406315.1"/>
    </source>
</evidence>
<sequence>MEKGEGEGEKRSLSLGLGLGRIVLGEMPMKIRGHPREFSSIFDSRHIHTVMFISSREGAHFRPAGTPPLVLTLRARDL</sequence>
<protein>
    <submittedName>
        <fullName evidence="1">Uncharacterized protein</fullName>
    </submittedName>
</protein>
<evidence type="ECO:0000313" key="2">
    <source>
        <dbReference type="Proteomes" id="UP000617340"/>
    </source>
</evidence>
<gene>
    <name evidence="1" type="ORF">HZH68_005684</name>
</gene>
<dbReference type="EMBL" id="JACSDZ010000004">
    <property type="protein sequence ID" value="KAF7406315.1"/>
    <property type="molecule type" value="Genomic_DNA"/>
</dbReference>
<comment type="caution">
    <text evidence="1">The sequence shown here is derived from an EMBL/GenBank/DDBJ whole genome shotgun (WGS) entry which is preliminary data.</text>
</comment>
<name>A0A834KGP8_VESGE</name>
<organism evidence="1 2">
    <name type="scientific">Vespula germanica</name>
    <name type="common">German yellow jacket</name>
    <name type="synonym">Paravespula germanica</name>
    <dbReference type="NCBI Taxonomy" id="30212"/>
    <lineage>
        <taxon>Eukaryota</taxon>
        <taxon>Metazoa</taxon>
        <taxon>Ecdysozoa</taxon>
        <taxon>Arthropoda</taxon>
        <taxon>Hexapoda</taxon>
        <taxon>Insecta</taxon>
        <taxon>Pterygota</taxon>
        <taxon>Neoptera</taxon>
        <taxon>Endopterygota</taxon>
        <taxon>Hymenoptera</taxon>
        <taxon>Apocrita</taxon>
        <taxon>Aculeata</taxon>
        <taxon>Vespoidea</taxon>
        <taxon>Vespidae</taxon>
        <taxon>Vespinae</taxon>
        <taxon>Vespula</taxon>
    </lineage>
</organism>
<dbReference type="Proteomes" id="UP000617340">
    <property type="component" value="Unassembled WGS sequence"/>
</dbReference>